<feature type="region of interest" description="Disordered" evidence="3">
    <location>
        <begin position="93"/>
        <end position="112"/>
    </location>
</feature>
<dbReference type="OMA" id="ADANYET"/>
<dbReference type="AlphaFoldDB" id="A0A0H2V1A6"/>
<dbReference type="PATRIC" id="fig|623.156.peg.12"/>
<feature type="domain" description="Excisionase-like" evidence="4">
    <location>
        <begin position="39"/>
        <end position="93"/>
    </location>
</feature>
<dbReference type="EMBL" id="AE005674">
    <property type="protein sequence ID" value="AAN43409.1"/>
    <property type="molecule type" value="Genomic_DNA"/>
</dbReference>
<accession>A0A2Y4Y8K1</accession>
<dbReference type="Gene3D" id="1.10.1660.20">
    <property type="match status" value="1"/>
</dbReference>
<dbReference type="InterPro" id="IPR012884">
    <property type="entry name" value="Excisionase-like"/>
</dbReference>
<protein>
    <submittedName>
        <fullName evidence="5">Excisionase</fullName>
    </submittedName>
</protein>
<evidence type="ECO:0000256" key="1">
    <source>
        <dbReference type="ARBA" id="ARBA00023125"/>
    </source>
</evidence>
<dbReference type="Pfam" id="PF07825">
    <property type="entry name" value="Exc"/>
    <property type="match status" value="1"/>
</dbReference>
<dbReference type="GO" id="GO:0003677">
    <property type="term" value="F:DNA binding"/>
    <property type="evidence" value="ECO:0007669"/>
    <property type="project" value="UniProtKB-KW"/>
</dbReference>
<dbReference type="SUPFAM" id="SSF46955">
    <property type="entry name" value="Putative DNA-binding domain"/>
    <property type="match status" value="1"/>
</dbReference>
<dbReference type="Proteomes" id="UP000001006">
    <property type="component" value="Chromosome"/>
</dbReference>
<evidence type="ECO:0000313" key="6">
    <source>
        <dbReference type="Proteomes" id="UP000001006"/>
    </source>
</evidence>
<dbReference type="InterPro" id="IPR009061">
    <property type="entry name" value="DNA-bd_dom_put_sf"/>
</dbReference>
<organism evidence="5 6">
    <name type="scientific">Shigella flexneri</name>
    <dbReference type="NCBI Taxonomy" id="623"/>
    <lineage>
        <taxon>Bacteria</taxon>
        <taxon>Pseudomonadati</taxon>
        <taxon>Pseudomonadota</taxon>
        <taxon>Gammaproteobacteria</taxon>
        <taxon>Enterobacterales</taxon>
        <taxon>Enterobacteriaceae</taxon>
        <taxon>Shigella</taxon>
    </lineage>
</organism>
<proteinExistence type="predicted"/>
<dbReference type="GO" id="GO:0006310">
    <property type="term" value="P:DNA recombination"/>
    <property type="evidence" value="ECO:0007669"/>
    <property type="project" value="UniProtKB-KW"/>
</dbReference>
<evidence type="ECO:0000256" key="3">
    <source>
        <dbReference type="SAM" id="MobiDB-lite"/>
    </source>
</evidence>
<dbReference type="InterPro" id="IPR038137">
    <property type="entry name" value="Excisionase-like_sf"/>
</dbReference>
<sequence>MVVSAIASTPQIIKNQPHPPVFCIFTGGHIVRGMAMNLVTLKTWGKLRYPDNPPSISTLRRWARNGNIYPAPELHGRSYRVVPEAFYINPNKVDTDITHHQPNGRQGRDSPLMEKLKHAAEKIRSQFA</sequence>
<keyword evidence="1" id="KW-0238">DNA-binding</keyword>
<name>A0A0H2V1A6_SHIFL</name>
<dbReference type="PaxDb" id="198214-SF1848"/>
<evidence type="ECO:0000313" key="5">
    <source>
        <dbReference type="EMBL" id="AAN43409.1"/>
    </source>
</evidence>
<keyword evidence="2" id="KW-0233">DNA recombination</keyword>
<reference evidence="5 6" key="1">
    <citation type="journal article" date="2002" name="Nucleic Acids Res.">
        <title>Genome sequence of Shigella flexneri 2a: insights into pathogenicity through comparison with genomes of Escherichia coli K12 and O157.</title>
        <authorList>
            <person name="Jin Q."/>
            <person name="Yuan Z."/>
            <person name="Xu J."/>
            <person name="Wang Y."/>
            <person name="Shen Y."/>
            <person name="Lu W."/>
            <person name="Wang J."/>
            <person name="Liu H."/>
            <person name="Yang J."/>
            <person name="Yang F."/>
            <person name="Zhang X."/>
            <person name="Zhang J."/>
            <person name="Yang G."/>
            <person name="Wu H."/>
            <person name="Qu D."/>
            <person name="Dong J."/>
            <person name="Sun L."/>
            <person name="Xue Y."/>
            <person name="Zhao A."/>
            <person name="Gao Y."/>
            <person name="Zhu J."/>
            <person name="Kan B."/>
            <person name="Ding K."/>
            <person name="Chen S."/>
            <person name="Cheng H."/>
            <person name="Yao Z."/>
            <person name="He B."/>
            <person name="Chen R."/>
            <person name="Ma D."/>
            <person name="Qiang B."/>
            <person name="Wen Y."/>
            <person name="Hou Y."/>
            <person name="Yu J."/>
        </authorList>
    </citation>
    <scope>NUCLEOTIDE SEQUENCE [LARGE SCALE GENOMIC DNA]</scope>
    <source>
        <strain evidence="6">301 / Serotype 2a</strain>
    </source>
</reference>
<accession>A0A0H2V1A6</accession>
<evidence type="ECO:0000259" key="4">
    <source>
        <dbReference type="Pfam" id="PF07825"/>
    </source>
</evidence>
<evidence type="ECO:0000256" key="2">
    <source>
        <dbReference type="ARBA" id="ARBA00023172"/>
    </source>
</evidence>
<dbReference type="HOGENOM" id="CLU_167463_0_0_6"/>
<gene>
    <name evidence="5" type="ordered locus">SF1848</name>
</gene>
<keyword evidence="6" id="KW-1185">Reference proteome</keyword>